<evidence type="ECO:0000313" key="3">
    <source>
        <dbReference type="Proteomes" id="UP000315947"/>
    </source>
</evidence>
<gene>
    <name evidence="2" type="ORF">FM037_08175</name>
</gene>
<reference evidence="2 3" key="1">
    <citation type="submission" date="2019-07" db="EMBL/GenBank/DDBJ databases">
        <title>Shewanella sp. YLB-06 whole genomic sequence.</title>
        <authorList>
            <person name="Yu L."/>
        </authorList>
    </citation>
    <scope>NUCLEOTIDE SEQUENCE [LARGE SCALE GENOMIC DNA]</scope>
    <source>
        <strain evidence="2 3">YLB-06</strain>
    </source>
</reference>
<evidence type="ECO:0000313" key="2">
    <source>
        <dbReference type="EMBL" id="QDO83209.1"/>
    </source>
</evidence>
<feature type="chain" id="PRO_5045776364" evidence="1">
    <location>
        <begin position="23"/>
        <end position="171"/>
    </location>
</feature>
<keyword evidence="1" id="KW-0732">Signal</keyword>
<protein>
    <submittedName>
        <fullName evidence="2">Uncharacterized protein</fullName>
    </submittedName>
</protein>
<keyword evidence="3" id="KW-1185">Reference proteome</keyword>
<dbReference type="Proteomes" id="UP000315947">
    <property type="component" value="Chromosome"/>
</dbReference>
<proteinExistence type="predicted"/>
<dbReference type="RefSeq" id="WP_144045590.1">
    <property type="nucleotide sequence ID" value="NZ_CP041614.1"/>
</dbReference>
<sequence length="171" mass="17438">MKNVFKIATISALVMLAGNAVAVESTGNFQWTGTVAAANVIDPELVIVDTGTVGHNDGTLTFAVDETTKAVTVSSSSELSFNVEDSTGAQANYFYALTNLKFSSGGGLLGEDTAEEFSVMVDSSALVKNTSTAAAESVIMTLETGASGMPSVAEGDEVVVQATVLISDAAI</sequence>
<evidence type="ECO:0000256" key="1">
    <source>
        <dbReference type="SAM" id="SignalP"/>
    </source>
</evidence>
<accession>A0ABX5WW03</accession>
<dbReference type="EMBL" id="CP041614">
    <property type="protein sequence ID" value="QDO83209.1"/>
    <property type="molecule type" value="Genomic_DNA"/>
</dbReference>
<name>A0ABX5WW03_9GAMM</name>
<feature type="signal peptide" evidence="1">
    <location>
        <begin position="1"/>
        <end position="22"/>
    </location>
</feature>
<organism evidence="2 3">
    <name type="scientific">Shewanella psychropiezotolerans</name>
    <dbReference type="NCBI Taxonomy" id="2593655"/>
    <lineage>
        <taxon>Bacteria</taxon>
        <taxon>Pseudomonadati</taxon>
        <taxon>Pseudomonadota</taxon>
        <taxon>Gammaproteobacteria</taxon>
        <taxon>Alteromonadales</taxon>
        <taxon>Shewanellaceae</taxon>
        <taxon>Shewanella</taxon>
    </lineage>
</organism>